<dbReference type="Gene3D" id="2.40.40.10">
    <property type="entry name" value="RlpA-like domain"/>
    <property type="match status" value="1"/>
</dbReference>
<evidence type="ECO:0000256" key="4">
    <source>
        <dbReference type="ARBA" id="ARBA00023316"/>
    </source>
</evidence>
<proteinExistence type="predicted"/>
<keyword evidence="3" id="KW-0456">Lyase</keyword>
<feature type="region of interest" description="Disordered" evidence="6">
    <location>
        <begin position="19"/>
        <end position="72"/>
    </location>
</feature>
<dbReference type="RefSeq" id="WP_119379302.1">
    <property type="nucleotide sequence ID" value="NZ_QWGB01000005.1"/>
</dbReference>
<comment type="catalytic activity">
    <reaction evidence="1">
        <text>Exolytic cleavage of the (1-&gt;4)-beta-glycosidic linkage between N-acetylmuramic acid (MurNAc) and N-acetylglucosamine (GlcNAc) residues in peptidoglycan, from either the reducing or the non-reducing ends of the peptidoglycan chains, with concomitant formation of a 1,6-anhydrobond in the MurNAc residue.</text>
        <dbReference type="EC" id="4.2.2.n1"/>
    </reaction>
</comment>
<evidence type="ECO:0000313" key="9">
    <source>
        <dbReference type="Proteomes" id="UP000265431"/>
    </source>
</evidence>
<dbReference type="SUPFAM" id="SSF50685">
    <property type="entry name" value="Barwin-like endoglucanases"/>
    <property type="match status" value="1"/>
</dbReference>
<dbReference type="Proteomes" id="UP000265431">
    <property type="component" value="Unassembled WGS sequence"/>
</dbReference>
<dbReference type="GO" id="GO:0008933">
    <property type="term" value="F:peptidoglycan lytic transglycosylase activity"/>
    <property type="evidence" value="ECO:0007669"/>
    <property type="project" value="TreeGrafter"/>
</dbReference>
<accession>A0A399QZF7</accession>
<reference evidence="8 9" key="1">
    <citation type="submission" date="2018-08" db="EMBL/GenBank/DDBJ databases">
        <title>Henriciella mobilis sp. nov., isolated from seawater.</title>
        <authorList>
            <person name="Cheng H."/>
            <person name="Wu Y.-H."/>
            <person name="Xu X.-W."/>
            <person name="Guo L.-L."/>
        </authorList>
    </citation>
    <scope>NUCLEOTIDE SEQUENCE [LARGE SCALE GENOMIC DNA]</scope>
    <source>
        <strain evidence="8 9">CCUG66934</strain>
    </source>
</reference>
<evidence type="ECO:0000256" key="1">
    <source>
        <dbReference type="ARBA" id="ARBA00001420"/>
    </source>
</evidence>
<dbReference type="InterPro" id="IPR010611">
    <property type="entry name" value="3D_dom"/>
</dbReference>
<dbReference type="PROSITE" id="PS51257">
    <property type="entry name" value="PROKAR_LIPOPROTEIN"/>
    <property type="match status" value="1"/>
</dbReference>
<dbReference type="GO" id="GO:0004553">
    <property type="term" value="F:hydrolase activity, hydrolyzing O-glycosyl compounds"/>
    <property type="evidence" value="ECO:0007669"/>
    <property type="project" value="InterPro"/>
</dbReference>
<dbReference type="CDD" id="cd14668">
    <property type="entry name" value="mlta_B"/>
    <property type="match status" value="1"/>
</dbReference>
<feature type="domain" description="Lytic transglycosylase MltA" evidence="7">
    <location>
        <begin position="168"/>
        <end position="312"/>
    </location>
</feature>
<feature type="compositionally biased region" description="Basic and acidic residues" evidence="6">
    <location>
        <begin position="50"/>
        <end position="61"/>
    </location>
</feature>
<dbReference type="GO" id="GO:0009254">
    <property type="term" value="P:peptidoglycan turnover"/>
    <property type="evidence" value="ECO:0007669"/>
    <property type="project" value="InterPro"/>
</dbReference>
<sequence length="433" mass="46676">MMRLTGLILAACLTASCATNPDSEDGESLPYGTAHRDVSMRHPAPTPRSRQPDERPPEKEIAPNAARQAPPAPAAFASLPGWDEARLYPGVMALRKSCTVFREGAADAPISSVAPWAGSTMDWLPACAALEVVEDEISARTVMQTLFRPVEIDAPDGKSRFTGYFEPVYEARTTPEPPFTEPVPAYPQDLERERGVGIFQRLPDGTRRPYPDRKAITEAGVEPLAYAHPADVFFLQIQGSGKLVFPDGTTMKAVYAAHNGQRFGSTANWLLNRGWISRGEASMQGIRAWMDRATPEQVRQAMNANPRYIFFTLEAPEEGETGPKGAMGVPLTPLGSVAIDREHNPMGVPMFIQTTAPGLGGDWSGMLVAQDTGGAVNGPVRGDIYFGTGKEAGERAGTMNAPGRLWVLLPRAVADRIPGIDAYADLGRNPPAP</sequence>
<protein>
    <recommendedName>
        <fullName evidence="2">peptidoglycan lytic exotransglycosylase</fullName>
        <ecNumber evidence="2">4.2.2.n1</ecNumber>
    </recommendedName>
    <alternativeName>
        <fullName evidence="5">Murein hydrolase A</fullName>
    </alternativeName>
</protein>
<dbReference type="SMART" id="SM00925">
    <property type="entry name" value="MltA"/>
    <property type="match status" value="1"/>
</dbReference>
<name>A0A399QZF7_9PROT</name>
<dbReference type="GO" id="GO:0071555">
    <property type="term" value="P:cell wall organization"/>
    <property type="evidence" value="ECO:0007669"/>
    <property type="project" value="UniProtKB-KW"/>
</dbReference>
<dbReference type="GO" id="GO:0019867">
    <property type="term" value="C:outer membrane"/>
    <property type="evidence" value="ECO:0007669"/>
    <property type="project" value="InterPro"/>
</dbReference>
<evidence type="ECO:0000256" key="6">
    <source>
        <dbReference type="SAM" id="MobiDB-lite"/>
    </source>
</evidence>
<dbReference type="GO" id="GO:0009253">
    <property type="term" value="P:peptidoglycan catabolic process"/>
    <property type="evidence" value="ECO:0007669"/>
    <property type="project" value="TreeGrafter"/>
</dbReference>
<dbReference type="Pfam" id="PF06725">
    <property type="entry name" value="3D"/>
    <property type="match status" value="1"/>
</dbReference>
<dbReference type="PANTHER" id="PTHR30124">
    <property type="entry name" value="MEMBRANE-BOUND LYTIC MUREIN TRANSGLYCOSYLASE A"/>
    <property type="match status" value="1"/>
</dbReference>
<dbReference type="OrthoDB" id="9783686at2"/>
<evidence type="ECO:0000256" key="5">
    <source>
        <dbReference type="ARBA" id="ARBA00030918"/>
    </source>
</evidence>
<dbReference type="EMBL" id="QWGB01000005">
    <property type="protein sequence ID" value="RIJ24113.1"/>
    <property type="molecule type" value="Genomic_DNA"/>
</dbReference>
<evidence type="ECO:0000313" key="8">
    <source>
        <dbReference type="EMBL" id="RIJ24113.1"/>
    </source>
</evidence>
<dbReference type="InterPro" id="IPR026044">
    <property type="entry name" value="MltA"/>
</dbReference>
<evidence type="ECO:0000256" key="3">
    <source>
        <dbReference type="ARBA" id="ARBA00023239"/>
    </source>
</evidence>
<dbReference type="Gene3D" id="2.40.240.50">
    <property type="entry name" value="Barwin-like endoglucanases"/>
    <property type="match status" value="1"/>
</dbReference>
<organism evidence="8 9">
    <name type="scientific">Henriciella barbarensis</name>
    <dbReference type="NCBI Taxonomy" id="86342"/>
    <lineage>
        <taxon>Bacteria</taxon>
        <taxon>Pseudomonadati</taxon>
        <taxon>Pseudomonadota</taxon>
        <taxon>Alphaproteobacteria</taxon>
        <taxon>Hyphomonadales</taxon>
        <taxon>Hyphomonadaceae</taxon>
        <taxon>Henriciella</taxon>
    </lineage>
</organism>
<dbReference type="AlphaFoldDB" id="A0A399QZF7"/>
<gene>
    <name evidence="8" type="ORF">D1224_07680</name>
</gene>
<dbReference type="PANTHER" id="PTHR30124:SF0">
    <property type="entry name" value="MEMBRANE-BOUND LYTIC MUREIN TRANSGLYCOSYLASE A"/>
    <property type="match status" value="1"/>
</dbReference>
<evidence type="ECO:0000256" key="2">
    <source>
        <dbReference type="ARBA" id="ARBA00012587"/>
    </source>
</evidence>
<keyword evidence="9" id="KW-1185">Reference proteome</keyword>
<comment type="caution">
    <text evidence="8">The sequence shown here is derived from an EMBL/GenBank/DDBJ whole genome shotgun (WGS) entry which is preliminary data.</text>
</comment>
<dbReference type="EC" id="4.2.2.n1" evidence="2"/>
<dbReference type="Pfam" id="PF03562">
    <property type="entry name" value="MltA"/>
    <property type="match status" value="1"/>
</dbReference>
<evidence type="ECO:0000259" key="7">
    <source>
        <dbReference type="SMART" id="SM00925"/>
    </source>
</evidence>
<dbReference type="InterPro" id="IPR005300">
    <property type="entry name" value="MltA_B"/>
</dbReference>
<dbReference type="CDD" id="cd14485">
    <property type="entry name" value="mltA_like_LT_A"/>
    <property type="match status" value="1"/>
</dbReference>
<keyword evidence="4" id="KW-0961">Cell wall biogenesis/degradation</keyword>
<dbReference type="PIRSF" id="PIRSF019422">
    <property type="entry name" value="MltA"/>
    <property type="match status" value="1"/>
</dbReference>
<feature type="compositionally biased region" description="Low complexity" evidence="6">
    <location>
        <begin position="62"/>
        <end position="72"/>
    </location>
</feature>
<dbReference type="InterPro" id="IPR036908">
    <property type="entry name" value="RlpA-like_sf"/>
</dbReference>